<evidence type="ECO:0000313" key="4">
    <source>
        <dbReference type="Proteomes" id="UP000199647"/>
    </source>
</evidence>
<feature type="region of interest" description="Disordered" evidence="1">
    <location>
        <begin position="1"/>
        <end position="31"/>
    </location>
</feature>
<gene>
    <name evidence="3" type="ORF">SAMN05216548_106150</name>
</gene>
<dbReference type="AlphaFoldDB" id="A0A1H9HSQ6"/>
<keyword evidence="4" id="KW-1185">Reference proteome</keyword>
<evidence type="ECO:0000313" key="3">
    <source>
        <dbReference type="EMBL" id="SEQ65370.1"/>
    </source>
</evidence>
<name>A0A1H9HSQ6_9HYPH</name>
<dbReference type="STRING" id="1855383.SAMN05216548_106150"/>
<organism evidence="3 4">
    <name type="scientific">Faunimonas pinastri</name>
    <dbReference type="NCBI Taxonomy" id="1855383"/>
    <lineage>
        <taxon>Bacteria</taxon>
        <taxon>Pseudomonadati</taxon>
        <taxon>Pseudomonadota</taxon>
        <taxon>Alphaproteobacteria</taxon>
        <taxon>Hyphomicrobiales</taxon>
        <taxon>Afifellaceae</taxon>
        <taxon>Faunimonas</taxon>
    </lineage>
</organism>
<keyword evidence="2" id="KW-0812">Transmembrane</keyword>
<keyword evidence="2" id="KW-1133">Transmembrane helix</keyword>
<protein>
    <recommendedName>
        <fullName evidence="5">DUF3426 domain-containing protein</fullName>
    </recommendedName>
</protein>
<evidence type="ECO:0008006" key="5">
    <source>
        <dbReference type="Google" id="ProtNLM"/>
    </source>
</evidence>
<keyword evidence="2" id="KW-0472">Membrane</keyword>
<dbReference type="EMBL" id="FOFG01000006">
    <property type="protein sequence ID" value="SEQ65370.1"/>
    <property type="molecule type" value="Genomic_DNA"/>
</dbReference>
<sequence>MQSLVTYSDRGPDPWERKVAADRDPEPPRRGASVVAPLAGCLALAFIAAFVGFRGHVVRAVPSLAGLYAAAGMPVNLDGLDLRDVTSERSPGSGTDSGGLSLKASIVNPTRQSRDVPIMEIAVRDGAGKILGRTLAKPPVEKLGPGQSMPVVFRLAGAPDKASSVLVRFAEGAGGVGQLGLKGGAEP</sequence>
<feature type="transmembrane region" description="Helical" evidence="2">
    <location>
        <begin position="34"/>
        <end position="53"/>
    </location>
</feature>
<proteinExistence type="predicted"/>
<evidence type="ECO:0000256" key="2">
    <source>
        <dbReference type="SAM" id="Phobius"/>
    </source>
</evidence>
<feature type="compositionally biased region" description="Basic and acidic residues" evidence="1">
    <location>
        <begin position="10"/>
        <end position="29"/>
    </location>
</feature>
<feature type="region of interest" description="Disordered" evidence="1">
    <location>
        <begin position="84"/>
        <end position="106"/>
    </location>
</feature>
<accession>A0A1H9HSQ6</accession>
<dbReference type="Proteomes" id="UP000199647">
    <property type="component" value="Unassembled WGS sequence"/>
</dbReference>
<evidence type="ECO:0000256" key="1">
    <source>
        <dbReference type="SAM" id="MobiDB-lite"/>
    </source>
</evidence>
<reference evidence="3 4" key="1">
    <citation type="submission" date="2016-10" db="EMBL/GenBank/DDBJ databases">
        <authorList>
            <person name="de Groot N.N."/>
        </authorList>
    </citation>
    <scope>NUCLEOTIDE SEQUENCE [LARGE SCALE GENOMIC DNA]</scope>
    <source>
        <strain evidence="3 4">A52C2</strain>
    </source>
</reference>